<accession>A0AB39MN54</accession>
<dbReference type="RefSeq" id="WP_369192348.1">
    <property type="nucleotide sequence ID" value="NZ_CP163431.1"/>
</dbReference>
<evidence type="ECO:0008006" key="2">
    <source>
        <dbReference type="Google" id="ProtNLM"/>
    </source>
</evidence>
<evidence type="ECO:0000313" key="1">
    <source>
        <dbReference type="EMBL" id="XDQ07577.1"/>
    </source>
</evidence>
<sequence>MSYVLVLSRGHGFGHAARDLRVIDSIRRQRPDLKLLLAASGTAADYFRMHDVPCVDLGIDDAEDMTPAAFARVQAFLRRIRRPQLVVTDEVVAALPFCRKVWKVPCVLLTDWFYSEFGEPEIDPFLNSATEIAVLDFHAAHPGPYNITAPIRYLGPVVRPFADRRAQVREELGISDGSLLAVNTLGGMTARDEAGRMTELVLRSWNTRARPGDQLHILAPSPSLPPSGESQALDAPSAGAGSVVWRGIVPEPEPLFAAADVVIGDAMGTTVCDLVHNRIAVLGLVDRAARFPASFHLRVNEMAANGLMVCADVSDTPDALWASLERAVAHTGPMVSQSSLDRFEWATGADVADMILRHLPSEGQSPGFGGRSSAAGPVS</sequence>
<name>A0AB39MN54_9ACTN</name>
<reference evidence="1" key="1">
    <citation type="submission" date="2024-07" db="EMBL/GenBank/DDBJ databases">
        <authorList>
            <person name="Yu S.T."/>
        </authorList>
    </citation>
    <scope>NUCLEOTIDE SEQUENCE</scope>
    <source>
        <strain evidence="1">R08</strain>
    </source>
</reference>
<dbReference type="EMBL" id="CP163431">
    <property type="protein sequence ID" value="XDQ07577.1"/>
    <property type="molecule type" value="Genomic_DNA"/>
</dbReference>
<protein>
    <recommendedName>
        <fullName evidence="2">Glycosyl transferase</fullName>
    </recommendedName>
</protein>
<proteinExistence type="predicted"/>
<organism evidence="1">
    <name type="scientific">Streptomyces sp. R08</name>
    <dbReference type="NCBI Taxonomy" id="3238624"/>
    <lineage>
        <taxon>Bacteria</taxon>
        <taxon>Bacillati</taxon>
        <taxon>Actinomycetota</taxon>
        <taxon>Actinomycetes</taxon>
        <taxon>Kitasatosporales</taxon>
        <taxon>Streptomycetaceae</taxon>
        <taxon>Streptomyces</taxon>
    </lineage>
</organism>
<dbReference type="AlphaFoldDB" id="A0AB39MN54"/>
<gene>
    <name evidence="1" type="ORF">AB5J58_48685</name>
</gene>